<evidence type="ECO:0000313" key="5">
    <source>
        <dbReference type="Proteomes" id="UP000030746"/>
    </source>
</evidence>
<dbReference type="HOGENOM" id="CLU_041217_3_3_1"/>
<dbReference type="InterPro" id="IPR051641">
    <property type="entry name" value="RGK_GTP-binding_reg"/>
</dbReference>
<evidence type="ECO:0000256" key="3">
    <source>
        <dbReference type="SAM" id="MobiDB-lite"/>
    </source>
</evidence>
<keyword evidence="2" id="KW-0597">Phosphoprotein</keyword>
<dbReference type="GO" id="GO:0005246">
    <property type="term" value="F:calcium channel regulator activity"/>
    <property type="evidence" value="ECO:0007669"/>
    <property type="project" value="TreeGrafter"/>
</dbReference>
<dbReference type="InterPro" id="IPR027417">
    <property type="entry name" value="P-loop_NTPase"/>
</dbReference>
<dbReference type="CTD" id="20248557"/>
<dbReference type="InterPro" id="IPR001806">
    <property type="entry name" value="Small_GTPase"/>
</dbReference>
<dbReference type="Proteomes" id="UP000030746">
    <property type="component" value="Unassembled WGS sequence"/>
</dbReference>
<dbReference type="PANTHER" id="PTHR45775:SF6">
    <property type="entry name" value="RAD, GEM_KIR FAMILY MEMBER 2, ISOFORM C"/>
    <property type="match status" value="1"/>
</dbReference>
<protein>
    <recommendedName>
        <fullName evidence="6">Small monomeric GTPase</fullName>
    </recommendedName>
</protein>
<dbReference type="SMART" id="SM00173">
    <property type="entry name" value="RAS"/>
    <property type="match status" value="1"/>
</dbReference>
<dbReference type="KEGG" id="lgi:LOTGIDRAFT_231352"/>
<dbReference type="STRING" id="225164.V4C912"/>
<feature type="region of interest" description="Disordered" evidence="3">
    <location>
        <begin position="285"/>
        <end position="307"/>
    </location>
</feature>
<dbReference type="SUPFAM" id="SSF52540">
    <property type="entry name" value="P-loop containing nucleoside triphosphate hydrolases"/>
    <property type="match status" value="1"/>
</dbReference>
<evidence type="ECO:0000313" key="4">
    <source>
        <dbReference type="EMBL" id="ESO98244.1"/>
    </source>
</evidence>
<dbReference type="GO" id="GO:0005525">
    <property type="term" value="F:GTP binding"/>
    <property type="evidence" value="ECO:0007669"/>
    <property type="project" value="InterPro"/>
</dbReference>
<evidence type="ECO:0008006" key="6">
    <source>
        <dbReference type="Google" id="ProtNLM"/>
    </source>
</evidence>
<name>V4C912_LOTGI</name>
<dbReference type="OrthoDB" id="5239715at2759"/>
<dbReference type="Gene3D" id="3.40.50.300">
    <property type="entry name" value="P-loop containing nucleotide triphosphate hydrolases"/>
    <property type="match status" value="1"/>
</dbReference>
<keyword evidence="5" id="KW-1185">Reference proteome</keyword>
<dbReference type="PRINTS" id="PR00449">
    <property type="entry name" value="RASTRNSFRMNG"/>
</dbReference>
<organism evidence="4 5">
    <name type="scientific">Lottia gigantea</name>
    <name type="common">Giant owl limpet</name>
    <dbReference type="NCBI Taxonomy" id="225164"/>
    <lineage>
        <taxon>Eukaryota</taxon>
        <taxon>Metazoa</taxon>
        <taxon>Spiralia</taxon>
        <taxon>Lophotrochozoa</taxon>
        <taxon>Mollusca</taxon>
        <taxon>Gastropoda</taxon>
        <taxon>Patellogastropoda</taxon>
        <taxon>Lottioidea</taxon>
        <taxon>Lottiidae</taxon>
        <taxon>Lottia</taxon>
    </lineage>
</organism>
<dbReference type="GO" id="GO:0003924">
    <property type="term" value="F:GTPase activity"/>
    <property type="evidence" value="ECO:0007669"/>
    <property type="project" value="InterPro"/>
</dbReference>
<gene>
    <name evidence="4" type="ORF">LOTGIDRAFT_231352</name>
</gene>
<comment type="similarity">
    <text evidence="1">Belongs to the small GTPase superfamily. RGK family.</text>
</comment>
<reference evidence="4 5" key="1">
    <citation type="journal article" date="2013" name="Nature">
        <title>Insights into bilaterian evolution from three spiralian genomes.</title>
        <authorList>
            <person name="Simakov O."/>
            <person name="Marletaz F."/>
            <person name="Cho S.J."/>
            <person name="Edsinger-Gonzales E."/>
            <person name="Havlak P."/>
            <person name="Hellsten U."/>
            <person name="Kuo D.H."/>
            <person name="Larsson T."/>
            <person name="Lv J."/>
            <person name="Arendt D."/>
            <person name="Savage R."/>
            <person name="Osoegawa K."/>
            <person name="de Jong P."/>
            <person name="Grimwood J."/>
            <person name="Chapman J.A."/>
            <person name="Shapiro H."/>
            <person name="Aerts A."/>
            <person name="Otillar R.P."/>
            <person name="Terry A.Y."/>
            <person name="Boore J.L."/>
            <person name="Grigoriev I.V."/>
            <person name="Lindberg D.R."/>
            <person name="Seaver E.C."/>
            <person name="Weisblat D.A."/>
            <person name="Putnam N.H."/>
            <person name="Rokhsar D.S."/>
        </authorList>
    </citation>
    <scope>NUCLEOTIDE SEQUENCE [LARGE SCALE GENOMIC DNA]</scope>
</reference>
<dbReference type="PROSITE" id="PS51419">
    <property type="entry name" value="RAB"/>
    <property type="match status" value="1"/>
</dbReference>
<dbReference type="GeneID" id="20248557"/>
<proteinExistence type="inferred from homology"/>
<dbReference type="OMA" id="MPQTGQT"/>
<dbReference type="GO" id="GO:0005886">
    <property type="term" value="C:plasma membrane"/>
    <property type="evidence" value="ECO:0007669"/>
    <property type="project" value="TreeGrafter"/>
</dbReference>
<sequence length="334" mass="37028">MPEFLNISPARVVASAPHSRSGSFKSSSLDVIQTRQRTNSMPTCAVEHVQVNKQSVIPTFCRVRSFKTTSKGVVENRGDCLKECGSNNLMSSGNTVTDRIPPPSYTTTDCDDHTSRPVSWAPSYFTVAMIGSSGVGKSSLSRQFLTSDYVGYDNINVENDEGNKTVSVILNGEESIMEFVENQEISEIENSQIDAFIVAFSITDYSSYMLATNIVQNLRINMGTDRAIILVANKIDLVRQRKVNANVARTFADKYECGYLETSAVLNHHVDELLVSSLQQIRQKLSPPSQTTSRHSNKSCSNKKSSPKKVMAFVSKFLHLHSQKSRSCNNIMVF</sequence>
<dbReference type="SMART" id="SM00175">
    <property type="entry name" value="RAB"/>
    <property type="match status" value="1"/>
</dbReference>
<dbReference type="AlphaFoldDB" id="V4C912"/>
<feature type="region of interest" description="Disordered" evidence="3">
    <location>
        <begin position="93"/>
        <end position="112"/>
    </location>
</feature>
<dbReference type="EMBL" id="KB201262">
    <property type="protein sequence ID" value="ESO98244.1"/>
    <property type="molecule type" value="Genomic_DNA"/>
</dbReference>
<dbReference type="Pfam" id="PF00071">
    <property type="entry name" value="Ras"/>
    <property type="match status" value="1"/>
</dbReference>
<dbReference type="PROSITE" id="PS51421">
    <property type="entry name" value="RAS"/>
    <property type="match status" value="1"/>
</dbReference>
<dbReference type="RefSeq" id="XP_009050949.1">
    <property type="nucleotide sequence ID" value="XM_009052701.1"/>
</dbReference>
<feature type="compositionally biased region" description="Polar residues" evidence="3">
    <location>
        <begin position="285"/>
        <end position="294"/>
    </location>
</feature>
<dbReference type="PANTHER" id="PTHR45775">
    <property type="entry name" value="RAD, GEM/KIR FAMILY MEMBER 2, ISOFORM C"/>
    <property type="match status" value="1"/>
</dbReference>
<evidence type="ECO:0000256" key="2">
    <source>
        <dbReference type="ARBA" id="ARBA00022553"/>
    </source>
</evidence>
<evidence type="ECO:0000256" key="1">
    <source>
        <dbReference type="ARBA" id="ARBA00008846"/>
    </source>
</evidence>
<accession>V4C912</accession>